<reference evidence="2 3" key="1">
    <citation type="submission" date="2021-03" db="EMBL/GenBank/DDBJ databases">
        <authorList>
            <person name="So Y."/>
        </authorList>
    </citation>
    <scope>NUCLEOTIDE SEQUENCE [LARGE SCALE GENOMIC DNA]</scope>
    <source>
        <strain evidence="2 3">SSH11</strain>
    </source>
</reference>
<dbReference type="Pfam" id="PF13737">
    <property type="entry name" value="DDE_Tnp_1_5"/>
    <property type="match status" value="1"/>
</dbReference>
<dbReference type="Proteomes" id="UP000681594">
    <property type="component" value="Unassembled WGS sequence"/>
</dbReference>
<dbReference type="InterPro" id="IPR025668">
    <property type="entry name" value="Tnp_DDE_dom"/>
</dbReference>
<feature type="domain" description="Transposase DDE" evidence="1">
    <location>
        <begin position="33"/>
        <end position="103"/>
    </location>
</feature>
<protein>
    <submittedName>
        <fullName evidence="2">Transposase</fullName>
    </submittedName>
</protein>
<evidence type="ECO:0000313" key="2">
    <source>
        <dbReference type="EMBL" id="MBP0443159.1"/>
    </source>
</evidence>
<organism evidence="2 3">
    <name type="scientific">Pararoseomonas baculiformis</name>
    <dbReference type="NCBI Taxonomy" id="2820812"/>
    <lineage>
        <taxon>Bacteria</taxon>
        <taxon>Pseudomonadati</taxon>
        <taxon>Pseudomonadota</taxon>
        <taxon>Alphaproteobacteria</taxon>
        <taxon>Acetobacterales</taxon>
        <taxon>Acetobacteraceae</taxon>
        <taxon>Pararoseomonas</taxon>
    </lineage>
</organism>
<proteinExistence type="predicted"/>
<accession>A0ABS4A829</accession>
<evidence type="ECO:0000259" key="1">
    <source>
        <dbReference type="Pfam" id="PF13737"/>
    </source>
</evidence>
<gene>
    <name evidence="2" type="ORF">J8J14_00070</name>
</gene>
<keyword evidence="3" id="KW-1185">Reference proteome</keyword>
<evidence type="ECO:0000313" key="3">
    <source>
        <dbReference type="Proteomes" id="UP000681594"/>
    </source>
</evidence>
<dbReference type="EMBL" id="JAGIZB010000001">
    <property type="protein sequence ID" value="MBP0443159.1"/>
    <property type="molecule type" value="Genomic_DNA"/>
</dbReference>
<comment type="caution">
    <text evidence="2">The sequence shown here is derived from an EMBL/GenBank/DDBJ whole genome shotgun (WGS) entry which is preliminary data.</text>
</comment>
<name>A0ABS4A829_9PROT</name>
<sequence length="103" mass="11465">MEGAKVEVGSGGSRPRRRYRTRNWREYDRALVARGDLTVWISPDLVWHGVKGTGRRGRPRVFTDAAIQAVLMLTVLFQLPLRAAQGMAGSVIGIAGLDWRVPH</sequence>